<name>A0A378L997_9GAMM</name>
<feature type="transmembrane region" description="Helical" evidence="1">
    <location>
        <begin position="39"/>
        <end position="61"/>
    </location>
</feature>
<evidence type="ECO:0000313" key="3">
    <source>
        <dbReference type="EMBL" id="STY23383.1"/>
    </source>
</evidence>
<dbReference type="Proteomes" id="UP000255110">
    <property type="component" value="Unassembled WGS sequence"/>
</dbReference>
<evidence type="ECO:0000313" key="5">
    <source>
        <dbReference type="Proteomes" id="UP000255110"/>
    </source>
</evidence>
<feature type="transmembrane region" description="Helical" evidence="1">
    <location>
        <begin position="108"/>
        <end position="130"/>
    </location>
</feature>
<feature type="transmembrane region" description="Helical" evidence="1">
    <location>
        <begin position="73"/>
        <end position="102"/>
    </location>
</feature>
<keyword evidence="4" id="KW-1185">Reference proteome</keyword>
<keyword evidence="1" id="KW-1133">Transmembrane helix</keyword>
<dbReference type="Proteomes" id="UP000054820">
    <property type="component" value="Unassembled WGS sequence"/>
</dbReference>
<dbReference type="RefSeq" id="WP_058475754.1">
    <property type="nucleotide sequence ID" value="NZ_CAAAIO010000002.1"/>
</dbReference>
<reference evidence="3 5" key="2">
    <citation type="submission" date="2018-06" db="EMBL/GenBank/DDBJ databases">
        <authorList>
            <consortium name="Pathogen Informatics"/>
            <person name="Doyle S."/>
        </authorList>
    </citation>
    <scope>NUCLEOTIDE SEQUENCE [LARGE SCALE GENOMIC DNA]</scope>
    <source>
        <strain evidence="3 5">NCTC11991</strain>
    </source>
</reference>
<dbReference type="AlphaFoldDB" id="A0A378L997"/>
<dbReference type="STRING" id="460.Lstg_0156"/>
<organism evidence="3 5">
    <name type="scientific">Legionella steigerwaltii</name>
    <dbReference type="NCBI Taxonomy" id="460"/>
    <lineage>
        <taxon>Bacteria</taxon>
        <taxon>Pseudomonadati</taxon>
        <taxon>Pseudomonadota</taxon>
        <taxon>Gammaproteobacteria</taxon>
        <taxon>Legionellales</taxon>
        <taxon>Legionellaceae</taxon>
        <taxon>Legionella</taxon>
    </lineage>
</organism>
<dbReference type="EMBL" id="LNYZ01000001">
    <property type="protein sequence ID" value="KTD80929.1"/>
    <property type="molecule type" value="Genomic_DNA"/>
</dbReference>
<accession>A0A378L997</accession>
<evidence type="ECO:0000313" key="2">
    <source>
        <dbReference type="EMBL" id="KTD80929.1"/>
    </source>
</evidence>
<evidence type="ECO:0000313" key="4">
    <source>
        <dbReference type="Proteomes" id="UP000054820"/>
    </source>
</evidence>
<reference evidence="2 4" key="1">
    <citation type="submission" date="2015-11" db="EMBL/GenBank/DDBJ databases">
        <title>Genomic analysis of 38 Legionella species identifies large and diverse effector repertoires.</title>
        <authorList>
            <person name="Burstein D."/>
            <person name="Amaro F."/>
            <person name="Zusman T."/>
            <person name="Lifshitz Z."/>
            <person name="Cohen O."/>
            <person name="Gilbert J.A."/>
            <person name="Pupko T."/>
            <person name="Shuman H.A."/>
            <person name="Segal G."/>
        </authorList>
    </citation>
    <scope>NUCLEOTIDE SEQUENCE [LARGE SCALE GENOMIC DNA]</scope>
    <source>
        <strain evidence="2 4">SC-18-C9</strain>
    </source>
</reference>
<feature type="transmembrane region" description="Helical" evidence="1">
    <location>
        <begin position="181"/>
        <end position="199"/>
    </location>
</feature>
<evidence type="ECO:0000256" key="1">
    <source>
        <dbReference type="SAM" id="Phobius"/>
    </source>
</evidence>
<dbReference type="EMBL" id="UGOY01000001">
    <property type="protein sequence ID" value="STY23383.1"/>
    <property type="molecule type" value="Genomic_DNA"/>
</dbReference>
<feature type="transmembrane region" description="Helical" evidence="1">
    <location>
        <begin position="150"/>
        <end position="175"/>
    </location>
</feature>
<gene>
    <name evidence="2" type="ORF">Lstg_0156</name>
    <name evidence="3" type="ORF">NCTC11991_01991</name>
</gene>
<keyword evidence="1" id="KW-0472">Membrane</keyword>
<protein>
    <submittedName>
        <fullName evidence="3">Uncharacterized protein</fullName>
    </submittedName>
</protein>
<proteinExistence type="predicted"/>
<keyword evidence="1" id="KW-0812">Transmembrane</keyword>
<dbReference type="OrthoDB" id="5653899at2"/>
<sequence length="360" mass="40738">MFVTQLQKALAYIRETQDIALFTTMADAGLSAAFRASPLFYIMLPFIGFLLTVNALMNGYLLAKANNRNFDLWFLFITSTVCAVLASISLYGAAISAFLSFSFTAGPWFFFSSLAVALSHQLLMLGLNLLRAYESPQNSIQRMHYIQAALNNLFVMAILASALGAVVFVLLFPIIPAAGTAFSIAAVLFTGFDILWRMIPREGKQLIKGWFYLSKPEVIQDAIANQEEILKPKDSKEIKPKHHRMFTCCDYSAVIRLMEMEKVKPYLLELIQYKLQLLVQKADPQNEKIKDKISLLKVLLSEIEKPQEISKSDALQRYPLAFQSFWAEKGEVEQIFDAVTVSQDRHRHREENNPSVRICA</sequence>